<dbReference type="Pfam" id="PF02325">
    <property type="entry name" value="CCB3_YggT"/>
    <property type="match status" value="1"/>
</dbReference>
<organism evidence="1 2">
    <name type="scientific">Cymbomonas tetramitiformis</name>
    <dbReference type="NCBI Taxonomy" id="36881"/>
    <lineage>
        <taxon>Eukaryota</taxon>
        <taxon>Viridiplantae</taxon>
        <taxon>Chlorophyta</taxon>
        <taxon>Pyramimonadophyceae</taxon>
        <taxon>Pyramimonadales</taxon>
        <taxon>Pyramimonadaceae</taxon>
        <taxon>Cymbomonas</taxon>
    </lineage>
</organism>
<comment type="caution">
    <text evidence="1">The sequence shown here is derived from an EMBL/GenBank/DDBJ whole genome shotgun (WGS) entry which is preliminary data.</text>
</comment>
<reference evidence="1 2" key="1">
    <citation type="journal article" date="2015" name="Genome Biol. Evol.">
        <title>Comparative Genomics of a Bacterivorous Green Alga Reveals Evolutionary Causalities and Consequences of Phago-Mixotrophic Mode of Nutrition.</title>
        <authorList>
            <person name="Burns J.A."/>
            <person name="Paasch A."/>
            <person name="Narechania A."/>
            <person name="Kim E."/>
        </authorList>
    </citation>
    <scope>NUCLEOTIDE SEQUENCE [LARGE SCALE GENOMIC DNA]</scope>
    <source>
        <strain evidence="1 2">PLY_AMNH</strain>
    </source>
</reference>
<proteinExistence type="predicted"/>
<gene>
    <name evidence="1" type="ORF">CYMTET_4789</name>
</gene>
<keyword evidence="2" id="KW-1185">Reference proteome</keyword>
<dbReference type="AlphaFoldDB" id="A0AAE0H0P3"/>
<dbReference type="PANTHER" id="PTHR33219">
    <property type="entry name" value="YLMG HOMOLOG PROTEIN 2, CHLOROPLASTIC"/>
    <property type="match status" value="1"/>
</dbReference>
<protein>
    <submittedName>
        <fullName evidence="1">Uncharacterized protein</fullName>
    </submittedName>
</protein>
<dbReference type="PANTHER" id="PTHR33219:SF14">
    <property type="entry name" value="PROTEIN COFACTOR ASSEMBLY OF COMPLEX C SUBUNIT B CCB3, CHLOROPLASTIC-RELATED"/>
    <property type="match status" value="1"/>
</dbReference>
<dbReference type="GO" id="GO:0010020">
    <property type="term" value="P:chloroplast fission"/>
    <property type="evidence" value="ECO:0007669"/>
    <property type="project" value="TreeGrafter"/>
</dbReference>
<sequence length="258" mass="27582">MAPLSHENQRKALPFGLAVPLAVVAPFNAPRFSSQENMTAIEGFQSRVTDVKAKMRARVTEWTRKLPTGSHNERRQQGTPRALPGAFRMSKAAPAAAPGAALAVRGTAGAPFAAMIPGDSAVEMVVTSSIYNFLNLYNTVLIGRLVLTWFPNPPAALVGPLSTLCDPYLNLFRGVIPPIGGTLDLSPILAFVCLNVFTSTAAALPCEMGPDGLPPRPKALGPSHAAQAWAHRMQMTAMRRMGMSPPTELSNDQDEPMK</sequence>
<dbReference type="EMBL" id="LGRX02000763">
    <property type="protein sequence ID" value="KAK3287714.1"/>
    <property type="molecule type" value="Genomic_DNA"/>
</dbReference>
<accession>A0AAE0H0P3</accession>
<name>A0AAE0H0P3_9CHLO</name>
<dbReference type="GO" id="GO:0016020">
    <property type="term" value="C:membrane"/>
    <property type="evidence" value="ECO:0007669"/>
    <property type="project" value="InterPro"/>
</dbReference>
<evidence type="ECO:0000313" key="2">
    <source>
        <dbReference type="Proteomes" id="UP001190700"/>
    </source>
</evidence>
<dbReference type="Proteomes" id="UP001190700">
    <property type="component" value="Unassembled WGS sequence"/>
</dbReference>
<evidence type="ECO:0000313" key="1">
    <source>
        <dbReference type="EMBL" id="KAK3287714.1"/>
    </source>
</evidence>
<dbReference type="InterPro" id="IPR003425">
    <property type="entry name" value="CCB3/YggT"/>
</dbReference>